<dbReference type="InterPro" id="IPR008258">
    <property type="entry name" value="Transglycosylase_SLT_dom_1"/>
</dbReference>
<dbReference type="EMBL" id="CABR01000086">
    <property type="protein sequence ID" value="CBI10509.1"/>
    <property type="molecule type" value="Genomic_DNA"/>
</dbReference>
<evidence type="ECO:0000256" key="1">
    <source>
        <dbReference type="ARBA" id="ARBA00004339"/>
    </source>
</evidence>
<dbReference type="CDD" id="cd01009">
    <property type="entry name" value="PBP2_YfhD_N"/>
    <property type="match status" value="1"/>
</dbReference>
<dbReference type="InterPro" id="IPR000189">
    <property type="entry name" value="Transglyc_AS"/>
</dbReference>
<evidence type="ECO:0000259" key="4">
    <source>
        <dbReference type="SMART" id="SM00062"/>
    </source>
</evidence>
<dbReference type="Gene3D" id="1.10.530.10">
    <property type="match status" value="1"/>
</dbReference>
<dbReference type="SMART" id="SM00062">
    <property type="entry name" value="PBPb"/>
    <property type="match status" value="1"/>
</dbReference>
<organism evidence="5">
    <name type="scientific">mine drainage metagenome</name>
    <dbReference type="NCBI Taxonomy" id="410659"/>
    <lineage>
        <taxon>unclassified sequences</taxon>
        <taxon>metagenomes</taxon>
        <taxon>ecological metagenomes</taxon>
    </lineage>
</organism>
<evidence type="ECO:0000256" key="2">
    <source>
        <dbReference type="ARBA" id="ARBA00022729"/>
    </source>
</evidence>
<comment type="subcellular location">
    <subcellularLocation>
        <location evidence="1">Cell outer membrane</location>
        <topology evidence="1">Peripheral membrane protein</topology>
    </subcellularLocation>
</comment>
<dbReference type="NCBIfam" id="NF008112">
    <property type="entry name" value="PRK10859.1"/>
    <property type="match status" value="1"/>
</dbReference>
<evidence type="ECO:0000256" key="3">
    <source>
        <dbReference type="ARBA" id="ARBA00023237"/>
    </source>
</evidence>
<proteinExistence type="predicted"/>
<name>E6QTD7_9ZZZZ</name>
<dbReference type="PANTHER" id="PTHR35936:SF32">
    <property type="entry name" value="MEMBRANE-BOUND LYTIC MUREIN TRANSGLYCOSYLASE F"/>
    <property type="match status" value="1"/>
</dbReference>
<dbReference type="InterPro" id="IPR001638">
    <property type="entry name" value="Solute-binding_3/MltF_N"/>
</dbReference>
<dbReference type="InterPro" id="IPR023346">
    <property type="entry name" value="Lysozyme-like_dom_sf"/>
</dbReference>
<dbReference type="GO" id="GO:0000270">
    <property type="term" value="P:peptidoglycan metabolic process"/>
    <property type="evidence" value="ECO:0007669"/>
    <property type="project" value="InterPro"/>
</dbReference>
<dbReference type="Pfam" id="PF01464">
    <property type="entry name" value="SLT"/>
    <property type="match status" value="1"/>
</dbReference>
<dbReference type="GO" id="GO:0009279">
    <property type="term" value="C:cell outer membrane"/>
    <property type="evidence" value="ECO:0007669"/>
    <property type="project" value="UniProtKB-SubCell"/>
</dbReference>
<dbReference type="Gene3D" id="3.40.190.10">
    <property type="entry name" value="Periplasmic binding protein-like II"/>
    <property type="match status" value="2"/>
</dbReference>
<dbReference type="AlphaFoldDB" id="E6QTD7"/>
<dbReference type="PROSITE" id="PS00922">
    <property type="entry name" value="TRANSGLYCOSYLASE"/>
    <property type="match status" value="1"/>
</dbReference>
<keyword evidence="3" id="KW-0998">Cell outer membrane</keyword>
<evidence type="ECO:0000313" key="5">
    <source>
        <dbReference type="EMBL" id="CBI10509.1"/>
    </source>
</evidence>
<dbReference type="SUPFAM" id="SSF53850">
    <property type="entry name" value="Periplasmic binding protein-like II"/>
    <property type="match status" value="1"/>
</dbReference>
<sequence length="456" mass="51087">MLVPVLLLVSDGGQRPSVVSPVHSGELIVLTRNGAACHFEDASGQYSGLETDMINEFARQYGYRVRWIELNNVDQLVSQLVQQQAHIMAADLDLSAADQRVLRAGPAYLPQAQVMIYNTDSTQPKNFSDLLGKRLAVVAGTQHIDALNSARAHLPGLRWIAVSTAWEEQLLDSLSHGEFDAVLVDSASFALARHLYPNLDIAFTVGEEAPLAWQFPKNTSPILWSQVQQFFKTIEQNGELDRWVERYYGYVDQLEDTDISGFLERMRTTLPKFRPIFYHAQIASGIDWRLLAAISYQESHWDPYATSPTGVRGMMMMTTDTADKMGVTDRLDAKQSILGGAMYLSELMALQPVRLEDPDRVWMALAAYNQGQGHVEDARVLAQHRHLNADAWCDVKQTLPLLSGNLHLYGVKHGYCRGGEAVIFVESIRTYYDILKKYEKPYTPSLEPLDLPGSGN</sequence>
<keyword evidence="2" id="KW-0732">Signal</keyword>
<comment type="caution">
    <text evidence="5">The sequence shown here is derived from an EMBL/GenBank/DDBJ whole genome shotgun (WGS) entry which is preliminary data.</text>
</comment>
<dbReference type="Pfam" id="PF00497">
    <property type="entry name" value="SBP_bac_3"/>
    <property type="match status" value="1"/>
</dbReference>
<protein>
    <submittedName>
        <fullName evidence="5">Lytic transglycosylase, catalytic</fullName>
    </submittedName>
</protein>
<feature type="domain" description="Solute-binding protein family 3/N-terminal" evidence="4">
    <location>
        <begin position="26"/>
        <end position="251"/>
    </location>
</feature>
<accession>E6QTD7</accession>
<dbReference type="GO" id="GO:0008933">
    <property type="term" value="F:peptidoglycan lytic transglycosylase activity"/>
    <property type="evidence" value="ECO:0007669"/>
    <property type="project" value="InterPro"/>
</dbReference>
<dbReference type="PANTHER" id="PTHR35936">
    <property type="entry name" value="MEMBRANE-BOUND LYTIC MUREIN TRANSGLYCOSYLASE F"/>
    <property type="match status" value="1"/>
</dbReference>
<dbReference type="CDD" id="cd13403">
    <property type="entry name" value="MLTF-like"/>
    <property type="match status" value="1"/>
</dbReference>
<keyword evidence="3" id="KW-0472">Membrane</keyword>
<reference evidence="5" key="1">
    <citation type="submission" date="2009-10" db="EMBL/GenBank/DDBJ databases">
        <title>Diversity of trophic interactions inside an arsenic-rich microbial ecosystem.</title>
        <authorList>
            <person name="Bertin P.N."/>
            <person name="Heinrich-Salmeron A."/>
            <person name="Pelletier E."/>
            <person name="Goulhen-Chollet F."/>
            <person name="Arsene-Ploetze F."/>
            <person name="Gallien S."/>
            <person name="Calteau A."/>
            <person name="Vallenet D."/>
            <person name="Casiot C."/>
            <person name="Chane-Woon-Ming B."/>
            <person name="Giloteaux L."/>
            <person name="Barakat M."/>
            <person name="Bonnefoy V."/>
            <person name="Bruneel O."/>
            <person name="Chandler M."/>
            <person name="Cleiss J."/>
            <person name="Duran R."/>
            <person name="Elbaz-Poulichet F."/>
            <person name="Fonknechten N."/>
            <person name="Lauga B."/>
            <person name="Mornico D."/>
            <person name="Ortet P."/>
            <person name="Schaeffer C."/>
            <person name="Siguier P."/>
            <person name="Alexander Thil Smith A."/>
            <person name="Van Dorsselaer A."/>
            <person name="Weissenbach J."/>
            <person name="Medigue C."/>
            <person name="Le Paslier D."/>
        </authorList>
    </citation>
    <scope>NUCLEOTIDE SEQUENCE</scope>
</reference>
<dbReference type="SUPFAM" id="SSF53955">
    <property type="entry name" value="Lysozyme-like"/>
    <property type="match status" value="1"/>
</dbReference>
<gene>
    <name evidence="5" type="ORF">CARN7_1290</name>
</gene>